<comment type="caution">
    <text evidence="3">The sequence shown here is derived from an EMBL/GenBank/DDBJ whole genome shotgun (WGS) entry which is preliminary data.</text>
</comment>
<dbReference type="GO" id="GO:0005634">
    <property type="term" value="C:nucleus"/>
    <property type="evidence" value="ECO:0007669"/>
    <property type="project" value="TreeGrafter"/>
</dbReference>
<evidence type="ECO:0000259" key="2">
    <source>
        <dbReference type="PROSITE" id="PS50011"/>
    </source>
</evidence>
<dbReference type="Gene3D" id="1.10.510.10">
    <property type="entry name" value="Transferase(Phosphotransferase) domain 1"/>
    <property type="match status" value="1"/>
</dbReference>
<keyword evidence="4" id="KW-1185">Reference proteome</keyword>
<dbReference type="PROSITE" id="PS50011">
    <property type="entry name" value="PROTEIN_KINASE_DOM"/>
    <property type="match status" value="1"/>
</dbReference>
<evidence type="ECO:0000313" key="4">
    <source>
        <dbReference type="Proteomes" id="UP000439903"/>
    </source>
</evidence>
<dbReference type="Pfam" id="PF20713">
    <property type="entry name" value="DUF6826"/>
    <property type="match status" value="1"/>
</dbReference>
<evidence type="ECO:0000313" key="3">
    <source>
        <dbReference type="EMBL" id="KAF0410411.1"/>
    </source>
</evidence>
<sequence>MTDSLSILKGEINRLGFVSNEKISLFGYFTGNEKNQTDALSLLDDFRDTDEKRKYLRSLISPPEQSVAATTSVEDLTSGFGQMRVSGGPVGANTSILSEIVQVIKENSVIIKGCSEIMKRSLGVLIRIENRENRDPKLPSSVTRAKVYWSIDFKQVEYNYFLAETNSYLESLPSPVATYIQNNPMTQAMTEKQVQKWFKEVMAHLSSNWNNKMVFKETNDTPYLDGYRPDISIFNSDDIPNDAFNTIVVQTILELKKHKRTTGFSDEEKGQLVDYLHILIEQQPLRRLFAIFLSDGTYLYVIAFDRNISQYQEYQTDFITGLRLFHTLIYRNSDYVKICGPTSVDFVIPVTSTRTKTIKIRLEGFLGKGSSAQVYKISWNGRPAAIKIPSDVNNLRHEAEMLRGLKKRDFTNVPILIANDDNHLVIQPVCQQFRNDFITNFQAQHCKELLNLLKRIHSYGLYHRDVRPSNIMLDTENNSLVLVDWGSATYNPNNNEVPYKGTTTYASPSILDNDMGNYVPKPADDLHSFVRTMYVLRNPLKKPDLASSNTQAIKDYWHNELNDRALWKEMLDAIDDNQIDVLEKICDIFET</sequence>
<dbReference type="OrthoDB" id="2353287at2759"/>
<dbReference type="PANTHER" id="PTHR44167:SF24">
    <property type="entry name" value="SERINE_THREONINE-PROTEIN KINASE CHK2"/>
    <property type="match status" value="1"/>
</dbReference>
<dbReference type="GO" id="GO:0004674">
    <property type="term" value="F:protein serine/threonine kinase activity"/>
    <property type="evidence" value="ECO:0007669"/>
    <property type="project" value="TreeGrafter"/>
</dbReference>
<dbReference type="PANTHER" id="PTHR44167">
    <property type="entry name" value="OVARIAN-SPECIFIC SERINE/THREONINE-PROTEIN KINASE LOK-RELATED"/>
    <property type="match status" value="1"/>
</dbReference>
<keyword evidence="3" id="KW-0808">Transferase</keyword>
<dbReference type="AlphaFoldDB" id="A0A8H4A2Q0"/>
<keyword evidence="1" id="KW-0067">ATP-binding</keyword>
<keyword evidence="1" id="KW-0547">Nucleotide-binding</keyword>
<dbReference type="PROSITE" id="PS00109">
    <property type="entry name" value="PROTEIN_KINASE_TYR"/>
    <property type="match status" value="1"/>
</dbReference>
<dbReference type="SUPFAM" id="SSF56112">
    <property type="entry name" value="Protein kinase-like (PK-like)"/>
    <property type="match status" value="1"/>
</dbReference>
<dbReference type="InterPro" id="IPR049229">
    <property type="entry name" value="DUF6826"/>
</dbReference>
<dbReference type="GO" id="GO:0044773">
    <property type="term" value="P:mitotic DNA damage checkpoint signaling"/>
    <property type="evidence" value="ECO:0007669"/>
    <property type="project" value="TreeGrafter"/>
</dbReference>
<dbReference type="GO" id="GO:0005524">
    <property type="term" value="F:ATP binding"/>
    <property type="evidence" value="ECO:0007669"/>
    <property type="project" value="UniProtKB-UniRule"/>
</dbReference>
<dbReference type="PROSITE" id="PS00107">
    <property type="entry name" value="PROTEIN_KINASE_ATP"/>
    <property type="match status" value="1"/>
</dbReference>
<feature type="domain" description="Protein kinase" evidence="2">
    <location>
        <begin position="360"/>
        <end position="591"/>
    </location>
</feature>
<dbReference type="InterPro" id="IPR000719">
    <property type="entry name" value="Prot_kinase_dom"/>
</dbReference>
<protein>
    <submittedName>
        <fullName evidence="3">Kinase-like protein</fullName>
    </submittedName>
</protein>
<keyword evidence="3" id="KW-0418">Kinase</keyword>
<dbReference type="Pfam" id="PF00069">
    <property type="entry name" value="Pkinase"/>
    <property type="match status" value="1"/>
</dbReference>
<name>A0A8H4A2Q0_GIGMA</name>
<dbReference type="InterPro" id="IPR008266">
    <property type="entry name" value="Tyr_kinase_AS"/>
</dbReference>
<reference evidence="3 4" key="1">
    <citation type="journal article" date="2019" name="Environ. Microbiol.">
        <title>At the nexus of three kingdoms: the genome of the mycorrhizal fungus Gigaspora margarita provides insights into plant, endobacterial and fungal interactions.</title>
        <authorList>
            <person name="Venice F."/>
            <person name="Ghignone S."/>
            <person name="Salvioli di Fossalunga A."/>
            <person name="Amselem J."/>
            <person name="Novero M."/>
            <person name="Xianan X."/>
            <person name="Sedzielewska Toro K."/>
            <person name="Morin E."/>
            <person name="Lipzen A."/>
            <person name="Grigoriev I.V."/>
            <person name="Henrissat B."/>
            <person name="Martin F.M."/>
            <person name="Bonfante P."/>
        </authorList>
    </citation>
    <scope>NUCLEOTIDE SEQUENCE [LARGE SCALE GENOMIC DNA]</scope>
    <source>
        <strain evidence="3 4">BEG34</strain>
    </source>
</reference>
<evidence type="ECO:0000256" key="1">
    <source>
        <dbReference type="PROSITE-ProRule" id="PRU10141"/>
    </source>
</evidence>
<dbReference type="Proteomes" id="UP000439903">
    <property type="component" value="Unassembled WGS sequence"/>
</dbReference>
<feature type="binding site" evidence="1">
    <location>
        <position position="387"/>
    </location>
    <ligand>
        <name>ATP</name>
        <dbReference type="ChEBI" id="CHEBI:30616"/>
    </ligand>
</feature>
<dbReference type="EMBL" id="WTPW01001864">
    <property type="protein sequence ID" value="KAF0410411.1"/>
    <property type="molecule type" value="Genomic_DNA"/>
</dbReference>
<dbReference type="SMART" id="SM00220">
    <property type="entry name" value="S_TKc"/>
    <property type="match status" value="1"/>
</dbReference>
<dbReference type="InterPro" id="IPR011009">
    <property type="entry name" value="Kinase-like_dom_sf"/>
</dbReference>
<organism evidence="3 4">
    <name type="scientific">Gigaspora margarita</name>
    <dbReference type="NCBI Taxonomy" id="4874"/>
    <lineage>
        <taxon>Eukaryota</taxon>
        <taxon>Fungi</taxon>
        <taxon>Fungi incertae sedis</taxon>
        <taxon>Mucoromycota</taxon>
        <taxon>Glomeromycotina</taxon>
        <taxon>Glomeromycetes</taxon>
        <taxon>Diversisporales</taxon>
        <taxon>Gigasporaceae</taxon>
        <taxon>Gigaspora</taxon>
    </lineage>
</organism>
<proteinExistence type="predicted"/>
<dbReference type="InterPro" id="IPR017441">
    <property type="entry name" value="Protein_kinase_ATP_BS"/>
</dbReference>
<accession>A0A8H4A2Q0</accession>
<gene>
    <name evidence="3" type="ORF">F8M41_008289</name>
</gene>